<keyword evidence="3" id="KW-1185">Reference proteome</keyword>
<evidence type="ECO:0000313" key="3">
    <source>
        <dbReference type="Proteomes" id="UP000515369"/>
    </source>
</evidence>
<dbReference type="Proteomes" id="UP000515369">
    <property type="component" value="Chromosome"/>
</dbReference>
<accession>A0A7G5GMW8</accession>
<dbReference type="RefSeq" id="WP_182457301.1">
    <property type="nucleotide sequence ID" value="NZ_CP059732.1"/>
</dbReference>
<reference evidence="2 3" key="1">
    <citation type="submission" date="2020-07" db="EMBL/GenBank/DDBJ databases">
        <title>Spirosoma foliorum sp. nov., isolated from the leaves on the Nejang mountain Korea, Republic of.</title>
        <authorList>
            <person name="Ho H."/>
            <person name="Lee Y.-J."/>
            <person name="Nurcahyanto D.-A."/>
            <person name="Kim S.-G."/>
        </authorList>
    </citation>
    <scope>NUCLEOTIDE SEQUENCE [LARGE SCALE GENOMIC DNA]</scope>
    <source>
        <strain evidence="2 3">PL0136</strain>
    </source>
</reference>
<sequence>MSQLSEQTDLSTDSYTMDSSASIPTKSSLTMDKKKMLGISAATLLLGGSAWAISQKIVGHKEPAAENGSTSSDATASMTLPADIDVAGKTTDSMTFEQAFETAREEVGMGGVFSWHGHWYNTFEKEEWSDLSLTQRQEYTEMITGEHLPVKPYAQPVTHIPGTTTTQEPTSEPTIIEGHLNGQRIMGLDFDHDGIIDTMVLDGADGNTYRVVDATGDDGLDTIYRYDSLDGELTAAVRLDHPIVLSNDQFNQGLEESMSKEIVDSILEPEPPTSTVLVASHEAADLDEPTTNHETHAADTYDDDDTYINDGNVQDMDE</sequence>
<feature type="region of interest" description="Disordered" evidence="1">
    <location>
        <begin position="1"/>
        <end position="25"/>
    </location>
</feature>
<proteinExistence type="predicted"/>
<organism evidence="2 3">
    <name type="scientific">Spirosoma foliorum</name>
    <dbReference type="NCBI Taxonomy" id="2710596"/>
    <lineage>
        <taxon>Bacteria</taxon>
        <taxon>Pseudomonadati</taxon>
        <taxon>Bacteroidota</taxon>
        <taxon>Cytophagia</taxon>
        <taxon>Cytophagales</taxon>
        <taxon>Cytophagaceae</taxon>
        <taxon>Spirosoma</taxon>
    </lineage>
</organism>
<gene>
    <name evidence="2" type="ORF">H3H32_19485</name>
</gene>
<feature type="compositionally biased region" description="Basic and acidic residues" evidence="1">
    <location>
        <begin position="290"/>
        <end position="299"/>
    </location>
</feature>
<feature type="region of interest" description="Disordered" evidence="1">
    <location>
        <begin position="284"/>
        <end position="318"/>
    </location>
</feature>
<dbReference type="EMBL" id="CP059732">
    <property type="protein sequence ID" value="QMW00210.1"/>
    <property type="molecule type" value="Genomic_DNA"/>
</dbReference>
<dbReference type="AlphaFoldDB" id="A0A7G5GMW8"/>
<protein>
    <submittedName>
        <fullName evidence="2">Uncharacterized protein</fullName>
    </submittedName>
</protein>
<name>A0A7G5GMW8_9BACT</name>
<evidence type="ECO:0000313" key="2">
    <source>
        <dbReference type="EMBL" id="QMW00210.1"/>
    </source>
</evidence>
<evidence type="ECO:0000256" key="1">
    <source>
        <dbReference type="SAM" id="MobiDB-lite"/>
    </source>
</evidence>
<dbReference type="KEGG" id="sfol:H3H32_19485"/>